<evidence type="ECO:0000256" key="3">
    <source>
        <dbReference type="ARBA" id="ARBA00022692"/>
    </source>
</evidence>
<comment type="caution">
    <text evidence="9">The sequence shown here is derived from an EMBL/GenBank/DDBJ whole genome shotgun (WGS) entry which is preliminary data.</text>
</comment>
<comment type="subcellular location">
    <subcellularLocation>
        <location evidence="1">Cell membrane</location>
        <topology evidence="1">Multi-pass membrane protein</topology>
    </subcellularLocation>
</comment>
<dbReference type="Pfam" id="PF13515">
    <property type="entry name" value="FUSC_2"/>
    <property type="match status" value="1"/>
</dbReference>
<feature type="transmembrane region" description="Helical" evidence="7">
    <location>
        <begin position="368"/>
        <end position="385"/>
    </location>
</feature>
<reference evidence="10" key="1">
    <citation type="journal article" date="2019" name="Int. J. Syst. Evol. Microbiol.">
        <title>The Global Catalogue of Microorganisms (GCM) 10K type strain sequencing project: providing services to taxonomists for standard genome sequencing and annotation.</title>
        <authorList>
            <consortium name="The Broad Institute Genomics Platform"/>
            <consortium name="The Broad Institute Genome Sequencing Center for Infectious Disease"/>
            <person name="Wu L."/>
            <person name="Ma J."/>
        </authorList>
    </citation>
    <scope>NUCLEOTIDE SEQUENCE [LARGE SCALE GENOMIC DNA]</scope>
    <source>
        <strain evidence="10">JCM 13249</strain>
    </source>
</reference>
<evidence type="ECO:0000313" key="10">
    <source>
        <dbReference type="Proteomes" id="UP001500655"/>
    </source>
</evidence>
<keyword evidence="4 7" id="KW-1133">Transmembrane helix</keyword>
<keyword evidence="5 7" id="KW-0472">Membrane</keyword>
<dbReference type="EMBL" id="BAAALS010000019">
    <property type="protein sequence ID" value="GAA1763384.1"/>
    <property type="molecule type" value="Genomic_DNA"/>
</dbReference>
<feature type="transmembrane region" description="Helical" evidence="7">
    <location>
        <begin position="94"/>
        <end position="115"/>
    </location>
</feature>
<keyword evidence="2" id="KW-1003">Cell membrane</keyword>
<evidence type="ECO:0000256" key="4">
    <source>
        <dbReference type="ARBA" id="ARBA00022989"/>
    </source>
</evidence>
<evidence type="ECO:0000313" key="9">
    <source>
        <dbReference type="EMBL" id="GAA1763384.1"/>
    </source>
</evidence>
<feature type="domain" description="Integral membrane bound transporter" evidence="8">
    <location>
        <begin position="309"/>
        <end position="434"/>
    </location>
</feature>
<dbReference type="InterPro" id="IPR049453">
    <property type="entry name" value="Memb_transporter_dom"/>
</dbReference>
<keyword evidence="10" id="KW-1185">Reference proteome</keyword>
<feature type="transmembrane region" description="Helical" evidence="7">
    <location>
        <begin position="121"/>
        <end position="141"/>
    </location>
</feature>
<feature type="transmembrane region" description="Helical" evidence="7">
    <location>
        <begin position="68"/>
        <end position="87"/>
    </location>
</feature>
<dbReference type="PANTHER" id="PTHR30509:SF9">
    <property type="entry name" value="MULTIDRUG RESISTANCE PROTEIN MDTO"/>
    <property type="match status" value="1"/>
</dbReference>
<dbReference type="PANTHER" id="PTHR30509">
    <property type="entry name" value="P-HYDROXYBENZOIC ACID EFFLUX PUMP SUBUNIT-RELATED"/>
    <property type="match status" value="1"/>
</dbReference>
<comment type="similarity">
    <text evidence="6">Belongs to the YccS/YhfK family.</text>
</comment>
<sequence length="604" mass="62644">MRAGVGVGLPVLIASLAGQMHIGMWIGLGALGQAVGEREQPYRARFRQIWCTVPIAASAYGLGLVSHLPVAAAVVVMTAVAFGCGIVSGYSAVLSAATMQAMLIAAIAIGLPTAAPYWPPALLYLIAGVWFSALMAVEAVLARDRPQRAALAAMLGALADLAQAQAEGQADLGPAQRTAVGAIDRFEQAAMLARGHAQGPTREYTREARICRAADQLAARLLAPDAEADLSARAAARLRQCADAAVSGRPPPPRTDGPGTLVRLTMLETAIWAGAEPQQAGRASARARLSAPGPALLAGAARLALCTGLAYVAFFALPLPHGYWIPLTVALVMKPDLGSVFGRAVLRCAGTVGGAVVAVLFTAVSRDAVFTSIAIGAVAACLPWAKSRSYALQTLCTTPPAMLLIDLVAPDTHIVPLAADRIAATFIGGVVTIVAGYLIWPAVRRPDVEGNFAAALGDLADYARAVARGHHQGRITAARRRCYQRLSDTRLTLQRMLAEPPPAGALAWAWIPVVGAAERVADQVTGISATRRKGDPATLSALADDIDALASVSVKDDSPVRHPAVSRHGDCHDAAVRELADDLNGLSAMLSRESSPPGTAPDQS</sequence>
<organism evidence="9 10">
    <name type="scientific">Luedemannella helvata</name>
    <dbReference type="NCBI Taxonomy" id="349315"/>
    <lineage>
        <taxon>Bacteria</taxon>
        <taxon>Bacillati</taxon>
        <taxon>Actinomycetota</taxon>
        <taxon>Actinomycetes</taxon>
        <taxon>Micromonosporales</taxon>
        <taxon>Micromonosporaceae</taxon>
        <taxon>Luedemannella</taxon>
    </lineage>
</organism>
<dbReference type="Proteomes" id="UP001500655">
    <property type="component" value="Unassembled WGS sequence"/>
</dbReference>
<name>A0ABP4WWH4_9ACTN</name>
<proteinExistence type="inferred from homology"/>
<evidence type="ECO:0000256" key="6">
    <source>
        <dbReference type="ARBA" id="ARBA00043993"/>
    </source>
</evidence>
<evidence type="ECO:0000256" key="5">
    <source>
        <dbReference type="ARBA" id="ARBA00023136"/>
    </source>
</evidence>
<evidence type="ECO:0000256" key="7">
    <source>
        <dbReference type="SAM" id="Phobius"/>
    </source>
</evidence>
<evidence type="ECO:0000256" key="1">
    <source>
        <dbReference type="ARBA" id="ARBA00004651"/>
    </source>
</evidence>
<protein>
    <recommendedName>
        <fullName evidence="8">Integral membrane bound transporter domain-containing protein</fullName>
    </recommendedName>
</protein>
<feature type="transmembrane region" description="Helical" evidence="7">
    <location>
        <begin position="422"/>
        <end position="440"/>
    </location>
</feature>
<evidence type="ECO:0000259" key="8">
    <source>
        <dbReference type="Pfam" id="PF13515"/>
    </source>
</evidence>
<keyword evidence="3 7" id="KW-0812">Transmembrane</keyword>
<feature type="transmembrane region" description="Helical" evidence="7">
    <location>
        <begin position="340"/>
        <end position="361"/>
    </location>
</feature>
<evidence type="ECO:0000256" key="2">
    <source>
        <dbReference type="ARBA" id="ARBA00022475"/>
    </source>
</evidence>
<feature type="transmembrane region" description="Helical" evidence="7">
    <location>
        <begin position="295"/>
        <end position="320"/>
    </location>
</feature>
<gene>
    <name evidence="9" type="ORF">GCM10009681_38040</name>
</gene>
<accession>A0ABP4WWH4</accession>